<evidence type="ECO:0000313" key="3">
    <source>
        <dbReference type="Proteomes" id="UP000001929"/>
    </source>
</evidence>
<reference evidence="2 3" key="1">
    <citation type="journal article" date="2011" name="Stand. Genomic Sci.">
        <title>Complete genome sequence of Rhodospirillum rubrum type strain (S1).</title>
        <authorList>
            <person name="Munk A.C."/>
            <person name="Copeland A."/>
            <person name="Lucas S."/>
            <person name="Lapidus A."/>
            <person name="Del Rio T.G."/>
            <person name="Barry K."/>
            <person name="Detter J.C."/>
            <person name="Hammon N."/>
            <person name="Israni S."/>
            <person name="Pitluck S."/>
            <person name="Brettin T."/>
            <person name="Bruce D."/>
            <person name="Han C."/>
            <person name="Tapia R."/>
            <person name="Gilna P."/>
            <person name="Schmutz J."/>
            <person name="Larimer F."/>
            <person name="Land M."/>
            <person name="Kyrpides N.C."/>
            <person name="Mavromatis K."/>
            <person name="Richardson P."/>
            <person name="Rohde M."/>
            <person name="Goker M."/>
            <person name="Klenk H.P."/>
            <person name="Zhang Y."/>
            <person name="Roberts G.P."/>
            <person name="Reslewic S."/>
            <person name="Schwartz D.C."/>
        </authorList>
    </citation>
    <scope>NUCLEOTIDE SEQUENCE [LARGE SCALE GENOMIC DNA]</scope>
    <source>
        <strain evidence="3">ATCC 11170 / ATH 1.1.1 / DSM 467 / LMG 4362 / NCIMB 8255 / S1</strain>
    </source>
</reference>
<accession>Q2RPP2</accession>
<dbReference type="InterPro" id="IPR001509">
    <property type="entry name" value="Epimerase_deHydtase"/>
</dbReference>
<dbReference type="SUPFAM" id="SSF51735">
    <property type="entry name" value="NAD(P)-binding Rossmann-fold domains"/>
    <property type="match status" value="1"/>
</dbReference>
<dbReference type="InterPro" id="IPR050177">
    <property type="entry name" value="Lipid_A_modif_metabolic_enz"/>
</dbReference>
<dbReference type="Pfam" id="PF01370">
    <property type="entry name" value="Epimerase"/>
    <property type="match status" value="1"/>
</dbReference>
<proteinExistence type="predicted"/>
<dbReference type="RefSeq" id="WP_011390856.1">
    <property type="nucleotide sequence ID" value="NC_007643.1"/>
</dbReference>
<dbReference type="Proteomes" id="UP000001929">
    <property type="component" value="Chromosome"/>
</dbReference>
<dbReference type="eggNOG" id="COG0451">
    <property type="taxonomic scope" value="Bacteria"/>
</dbReference>
<dbReference type="EMBL" id="CP000230">
    <property type="protein sequence ID" value="ABC23903.1"/>
    <property type="molecule type" value="Genomic_DNA"/>
</dbReference>
<dbReference type="STRING" id="269796.Rru_A3108"/>
<dbReference type="HOGENOM" id="CLU_007383_1_7_5"/>
<evidence type="ECO:0000313" key="2">
    <source>
        <dbReference type="EMBL" id="ABC23903.1"/>
    </source>
</evidence>
<name>Q2RPP2_RHORT</name>
<dbReference type="Gene3D" id="3.90.25.10">
    <property type="entry name" value="UDP-galactose 4-epimerase, domain 1"/>
    <property type="match status" value="1"/>
</dbReference>
<dbReference type="PATRIC" id="fig|269796.9.peg.3221"/>
<dbReference type="InterPro" id="IPR036291">
    <property type="entry name" value="NAD(P)-bd_dom_sf"/>
</dbReference>
<dbReference type="PhylomeDB" id="Q2RPP2"/>
<dbReference type="KEGG" id="rru:Rru_A3108"/>
<evidence type="ECO:0000259" key="1">
    <source>
        <dbReference type="Pfam" id="PF01370"/>
    </source>
</evidence>
<dbReference type="EnsemblBacteria" id="ABC23903">
    <property type="protein sequence ID" value="ABC23903"/>
    <property type="gene ID" value="Rru_A3108"/>
</dbReference>
<protein>
    <submittedName>
        <fullName evidence="2">NAD-dependent epimerase/dehydratase</fullName>
    </submittedName>
</protein>
<dbReference type="PANTHER" id="PTHR43245">
    <property type="entry name" value="BIFUNCTIONAL POLYMYXIN RESISTANCE PROTEIN ARNA"/>
    <property type="match status" value="1"/>
</dbReference>
<keyword evidence="3" id="KW-1185">Reference proteome</keyword>
<sequence>MTALTEIDARHAAWRGRRVLVTGGAGFIGGHLCRRLVGLGAEVVVLDDLSTGRRDTVPRGVRLIVGSVTDPALVRKALQGTEGCFHLAAIASVPLSVSALVDCHAVNQTGTLRLIEGLRDNGGGRLVYASSSAVFGDPVALPLTMASPTRPISPYGVDKLACEAHARVAGGLYGLKSFGLRFFNVYGEGQSDDSPYSGVIALFNRKLRDGQPITVFGDGSQSRDFVYVGDVIEGLLAAWNEASVRGPVETVGTGCPTTVMDLARTIMEVHGRSVPVVHAPPREADIEHSYGKADFLARILPKPAVALRAGLARTLSISPPAATLAPTP</sequence>
<feature type="domain" description="NAD-dependent epimerase/dehydratase" evidence="1">
    <location>
        <begin position="19"/>
        <end position="241"/>
    </location>
</feature>
<dbReference type="Gene3D" id="3.40.50.720">
    <property type="entry name" value="NAD(P)-binding Rossmann-like Domain"/>
    <property type="match status" value="1"/>
</dbReference>
<dbReference type="PANTHER" id="PTHR43245:SF13">
    <property type="entry name" value="UDP-D-APIOSE_UDP-D-XYLOSE SYNTHASE 2"/>
    <property type="match status" value="1"/>
</dbReference>
<organism evidence="2 3">
    <name type="scientific">Rhodospirillum rubrum (strain ATCC 11170 / ATH 1.1.1 / DSM 467 / LMG 4362 / NCIMB 8255 / S1)</name>
    <dbReference type="NCBI Taxonomy" id="269796"/>
    <lineage>
        <taxon>Bacteria</taxon>
        <taxon>Pseudomonadati</taxon>
        <taxon>Pseudomonadota</taxon>
        <taxon>Alphaproteobacteria</taxon>
        <taxon>Rhodospirillales</taxon>
        <taxon>Rhodospirillaceae</taxon>
        <taxon>Rhodospirillum</taxon>
    </lineage>
</organism>
<dbReference type="AlphaFoldDB" id="Q2RPP2"/>
<gene>
    <name evidence="2" type="ordered locus">Rru_A3108</name>
</gene>